<dbReference type="PROSITE" id="PS51257">
    <property type="entry name" value="PROKAR_LIPOPROTEIN"/>
    <property type="match status" value="1"/>
</dbReference>
<dbReference type="EMBL" id="JADQDM010000005">
    <property type="protein sequence ID" value="MBF9221980.1"/>
    <property type="molecule type" value="Genomic_DNA"/>
</dbReference>
<evidence type="ECO:0000256" key="2">
    <source>
        <dbReference type="SAM" id="SignalP"/>
    </source>
</evidence>
<dbReference type="Pfam" id="PF20594">
    <property type="entry name" value="DUF6794"/>
    <property type="match status" value="1"/>
</dbReference>
<feature type="signal peptide" evidence="2">
    <location>
        <begin position="1"/>
        <end position="19"/>
    </location>
</feature>
<gene>
    <name evidence="4" type="ORF">I2H31_12795</name>
</gene>
<feature type="chain" id="PRO_5046069866" description="DUF6794 domain-containing protein" evidence="2">
    <location>
        <begin position="20"/>
        <end position="307"/>
    </location>
</feature>
<evidence type="ECO:0000313" key="4">
    <source>
        <dbReference type="EMBL" id="MBF9221980.1"/>
    </source>
</evidence>
<sequence>MLKIVLALCAFLQTLCACGQSVTFNKHGFYVPQNLTEADEQLDKTLTAKAKTKFKALSESDLENVSGVFVVEEWDEAGSQFVKFFSQYVNPKQDAWGYLDWQVRNRLTYLSYLRHLNHQPFDLAKEARRINAQADSVARADERRRQRNILADSINGVYIPRNLKDSFRRLDELLSDTLKQKLRHPHPEYGLAEFHFGLGLWMRNSWQLWGGSRLQQYFEGLGVHHPDDMSGIILRTYSEHLNGKILDEASIKPLTVPAPADEQVPAEPVISPEAQDDGKSYTKEYRRFLRKRRIDDFQSLPPEAYAE</sequence>
<evidence type="ECO:0000313" key="5">
    <source>
        <dbReference type="Proteomes" id="UP000618931"/>
    </source>
</evidence>
<keyword evidence="5" id="KW-1185">Reference proteome</keyword>
<evidence type="ECO:0000259" key="3">
    <source>
        <dbReference type="Pfam" id="PF20594"/>
    </source>
</evidence>
<feature type="region of interest" description="Disordered" evidence="1">
    <location>
        <begin position="257"/>
        <end position="278"/>
    </location>
</feature>
<keyword evidence="2" id="KW-0732">Signal</keyword>
<feature type="domain" description="DUF6794" evidence="3">
    <location>
        <begin position="159"/>
        <end position="241"/>
    </location>
</feature>
<evidence type="ECO:0000256" key="1">
    <source>
        <dbReference type="SAM" id="MobiDB-lite"/>
    </source>
</evidence>
<comment type="caution">
    <text evidence="4">The sequence shown here is derived from an EMBL/GenBank/DDBJ whole genome shotgun (WGS) entry which is preliminary data.</text>
</comment>
<dbReference type="Proteomes" id="UP000618931">
    <property type="component" value="Unassembled WGS sequence"/>
</dbReference>
<protein>
    <recommendedName>
        <fullName evidence="3">DUF6794 domain-containing protein</fullName>
    </recommendedName>
</protein>
<dbReference type="InterPro" id="IPR046744">
    <property type="entry name" value="DUF6794"/>
</dbReference>
<accession>A0ABS0I4U0</accession>
<organism evidence="4 5">
    <name type="scientific">Hymenobacter ruricola</name>
    <dbReference type="NCBI Taxonomy" id="2791023"/>
    <lineage>
        <taxon>Bacteria</taxon>
        <taxon>Pseudomonadati</taxon>
        <taxon>Bacteroidota</taxon>
        <taxon>Cytophagia</taxon>
        <taxon>Cytophagales</taxon>
        <taxon>Hymenobacteraceae</taxon>
        <taxon>Hymenobacter</taxon>
    </lineage>
</organism>
<proteinExistence type="predicted"/>
<name>A0ABS0I4U0_9BACT</name>
<reference evidence="4 5" key="1">
    <citation type="submission" date="2020-11" db="EMBL/GenBank/DDBJ databases">
        <authorList>
            <person name="Kim M.K."/>
        </authorList>
    </citation>
    <scope>NUCLEOTIDE SEQUENCE [LARGE SCALE GENOMIC DNA]</scope>
    <source>
        <strain evidence="4 5">BT662</strain>
    </source>
</reference>
<dbReference type="RefSeq" id="WP_196293425.1">
    <property type="nucleotide sequence ID" value="NZ_JADQDM010000005.1"/>
</dbReference>